<dbReference type="NCBIfam" id="TIGR00427">
    <property type="entry name" value="NAAT family transporter"/>
    <property type="match status" value="1"/>
</dbReference>
<dbReference type="STRING" id="580166.AUP43_05855"/>
<accession>A0A154WBU6</accession>
<feature type="transmembrane region" description="Helical" evidence="7">
    <location>
        <begin position="185"/>
        <end position="206"/>
    </location>
</feature>
<feature type="transmembrane region" description="Helical" evidence="7">
    <location>
        <begin position="114"/>
        <end position="137"/>
    </location>
</feature>
<gene>
    <name evidence="8" type="ORF">AUP43_05855</name>
</gene>
<feature type="transmembrane region" description="Helical" evidence="7">
    <location>
        <begin position="12"/>
        <end position="33"/>
    </location>
</feature>
<reference evidence="8 9" key="1">
    <citation type="submission" date="2015-12" db="EMBL/GenBank/DDBJ databases">
        <title>Genome sequence of Oceanibaculum pacificum MCCC 1A02656.</title>
        <authorList>
            <person name="Lu L."/>
            <person name="Lai Q."/>
            <person name="Shao Z."/>
            <person name="Qian P."/>
        </authorList>
    </citation>
    <scope>NUCLEOTIDE SEQUENCE [LARGE SCALE GENOMIC DNA]</scope>
    <source>
        <strain evidence="8 9">MCCC 1A02656</strain>
    </source>
</reference>
<evidence type="ECO:0000256" key="7">
    <source>
        <dbReference type="RuleBase" id="RU362048"/>
    </source>
</evidence>
<keyword evidence="6 7" id="KW-0472">Membrane</keyword>
<evidence type="ECO:0000256" key="6">
    <source>
        <dbReference type="ARBA" id="ARBA00023136"/>
    </source>
</evidence>
<dbReference type="RefSeq" id="WP_067553647.1">
    <property type="nucleotide sequence ID" value="NZ_LPXN01000079.1"/>
</dbReference>
<evidence type="ECO:0000313" key="9">
    <source>
        <dbReference type="Proteomes" id="UP000076400"/>
    </source>
</evidence>
<proteinExistence type="inferred from homology"/>
<dbReference type="PANTHER" id="PTHR33508">
    <property type="entry name" value="UPF0056 MEMBRANE PROTEIN YHCE"/>
    <property type="match status" value="1"/>
</dbReference>
<dbReference type="GO" id="GO:0005886">
    <property type="term" value="C:plasma membrane"/>
    <property type="evidence" value="ECO:0007669"/>
    <property type="project" value="UniProtKB-SubCell"/>
</dbReference>
<evidence type="ECO:0000256" key="5">
    <source>
        <dbReference type="ARBA" id="ARBA00022989"/>
    </source>
</evidence>
<dbReference type="PANTHER" id="PTHR33508:SF1">
    <property type="entry name" value="UPF0056 MEMBRANE PROTEIN YHCE"/>
    <property type="match status" value="1"/>
</dbReference>
<keyword evidence="3" id="KW-1003">Cell membrane</keyword>
<evidence type="ECO:0000256" key="2">
    <source>
        <dbReference type="ARBA" id="ARBA00009784"/>
    </source>
</evidence>
<protein>
    <recommendedName>
        <fullName evidence="7">UPF0056 membrane protein</fullName>
    </recommendedName>
</protein>
<evidence type="ECO:0000256" key="3">
    <source>
        <dbReference type="ARBA" id="ARBA00022475"/>
    </source>
</evidence>
<keyword evidence="4 7" id="KW-0812">Transmembrane</keyword>
<dbReference type="EMBL" id="LPXN01000079">
    <property type="protein sequence ID" value="KZD11008.1"/>
    <property type="molecule type" value="Genomic_DNA"/>
</dbReference>
<dbReference type="InterPro" id="IPR002771">
    <property type="entry name" value="Multi_antbiot-R_MarC"/>
</dbReference>
<dbReference type="AlphaFoldDB" id="A0A154WBU6"/>
<name>A0A154WBU6_9PROT</name>
<evidence type="ECO:0000313" key="8">
    <source>
        <dbReference type="EMBL" id="KZD11008.1"/>
    </source>
</evidence>
<dbReference type="Proteomes" id="UP000076400">
    <property type="component" value="Unassembled WGS sequence"/>
</dbReference>
<evidence type="ECO:0000256" key="4">
    <source>
        <dbReference type="ARBA" id="ARBA00022692"/>
    </source>
</evidence>
<comment type="caution">
    <text evidence="8">The sequence shown here is derived from an EMBL/GenBank/DDBJ whole genome shotgun (WGS) entry which is preliminary data.</text>
</comment>
<feature type="transmembrane region" description="Helical" evidence="7">
    <location>
        <begin position="143"/>
        <end position="164"/>
    </location>
</feature>
<dbReference type="Pfam" id="PF01914">
    <property type="entry name" value="MarC"/>
    <property type="match status" value="1"/>
</dbReference>
<evidence type="ECO:0000256" key="1">
    <source>
        <dbReference type="ARBA" id="ARBA00004651"/>
    </source>
</evidence>
<feature type="transmembrane region" description="Helical" evidence="7">
    <location>
        <begin position="45"/>
        <end position="68"/>
    </location>
</feature>
<organism evidence="8 9">
    <name type="scientific">Oceanibaculum pacificum</name>
    <dbReference type="NCBI Taxonomy" id="580166"/>
    <lineage>
        <taxon>Bacteria</taxon>
        <taxon>Pseudomonadati</taxon>
        <taxon>Pseudomonadota</taxon>
        <taxon>Alphaproteobacteria</taxon>
        <taxon>Rhodospirillales</taxon>
        <taxon>Oceanibaculaceae</taxon>
        <taxon>Oceanibaculum</taxon>
    </lineage>
</organism>
<comment type="similarity">
    <text evidence="2 7">Belongs to the UPF0056 (MarC) family.</text>
</comment>
<feature type="transmembrane region" description="Helical" evidence="7">
    <location>
        <begin position="74"/>
        <end position="93"/>
    </location>
</feature>
<keyword evidence="9" id="KW-1185">Reference proteome</keyword>
<sequence length="210" mass="22129">MVDWSDYTRFLVTLFAVLTPFAAIPIFLSLTGTSTRREQMDTARTAALTVFAVLVGSALAGDIILRTLGTSLDAFRVGGGIVLLLMALSMLNAKVSGVQQTREEAIEAEQRETVGVVPLGIPLLAGPGAISTTIIQMQRGEGLLHAALIIACILVICLLLWLSLRLASPIGARLGRTGLNILNRLFGLLLAAIAAQILASGLLGLFPGLR</sequence>
<dbReference type="OrthoDB" id="21094at2"/>
<keyword evidence="5 7" id="KW-1133">Transmembrane helix</keyword>
<comment type="subcellular location">
    <subcellularLocation>
        <location evidence="1 7">Cell membrane</location>
        <topology evidence="1 7">Multi-pass membrane protein</topology>
    </subcellularLocation>
</comment>